<organism evidence="2 3">
    <name type="scientific">Marinobacter nauticus</name>
    <name type="common">Marinobacter hydrocarbonoclasticus</name>
    <name type="synonym">Marinobacter aquaeolei</name>
    <dbReference type="NCBI Taxonomy" id="2743"/>
    <lineage>
        <taxon>Bacteria</taxon>
        <taxon>Pseudomonadati</taxon>
        <taxon>Pseudomonadota</taxon>
        <taxon>Gammaproteobacteria</taxon>
        <taxon>Pseudomonadales</taxon>
        <taxon>Marinobacteraceae</taxon>
        <taxon>Marinobacter</taxon>
    </lineage>
</organism>
<sequence length="181" mass="20632">MDSTYSKISTVKHQVYLKNRALMYTTGILLFGTVLGFGYLFYLEATAAFALGFILFLSVAVLGLLRIDFGKINHMIEITPQFLRVDDCILKEIAWQDIAHLKLESHFSKGIKRSALLIVYLKNNHTYDLPEPGRILSRQRSDGGIVATNLYNYAGDYKDIFNSLCEARESGQFVLWNRSQH</sequence>
<feature type="transmembrane region" description="Helical" evidence="1">
    <location>
        <begin position="21"/>
        <end position="41"/>
    </location>
</feature>
<protein>
    <submittedName>
        <fullName evidence="2">Uncharacterized protein</fullName>
    </submittedName>
</protein>
<evidence type="ECO:0000313" key="2">
    <source>
        <dbReference type="EMBL" id="OJS98933.1"/>
    </source>
</evidence>
<name>A0A1M2UUC6_MARNT</name>
<evidence type="ECO:0000313" key="3">
    <source>
        <dbReference type="Proteomes" id="UP000183986"/>
    </source>
</evidence>
<evidence type="ECO:0000256" key="1">
    <source>
        <dbReference type="SAM" id="Phobius"/>
    </source>
</evidence>
<dbReference type="RefSeq" id="WP_072676034.1">
    <property type="nucleotide sequence ID" value="NZ_MPKY01000001.1"/>
</dbReference>
<dbReference type="AlphaFoldDB" id="A0A1M2UUC6"/>
<dbReference type="OrthoDB" id="6364767at2"/>
<keyword evidence="3" id="KW-1185">Reference proteome</keyword>
<keyword evidence="1" id="KW-1133">Transmembrane helix</keyword>
<gene>
    <name evidence="2" type="ORF">BEE62_01760</name>
</gene>
<dbReference type="Proteomes" id="UP000183986">
    <property type="component" value="Unassembled WGS sequence"/>
</dbReference>
<dbReference type="EMBL" id="MPKY01000001">
    <property type="protein sequence ID" value="OJS98933.1"/>
    <property type="molecule type" value="Genomic_DNA"/>
</dbReference>
<keyword evidence="1" id="KW-0472">Membrane</keyword>
<feature type="transmembrane region" description="Helical" evidence="1">
    <location>
        <begin position="47"/>
        <end position="65"/>
    </location>
</feature>
<accession>A0A1M2UUC6</accession>
<proteinExistence type="predicted"/>
<keyword evidence="1" id="KW-0812">Transmembrane</keyword>
<comment type="caution">
    <text evidence="2">The sequence shown here is derived from an EMBL/GenBank/DDBJ whole genome shotgun (WGS) entry which is preliminary data.</text>
</comment>
<reference evidence="2" key="1">
    <citation type="submission" date="2016-11" db="EMBL/GenBank/DDBJ databases">
        <title>Draft Genome Sequence of Marinobacter hydrocarbonoclasticus strain STW2, a polyaromatic aromatic hydrocarbon degrading and denitrifying bacterium from rhizosphere of Seagrass Enhalus acodoides.</title>
        <authorList>
            <person name="Ling J."/>
            <person name="Dong J."/>
        </authorList>
    </citation>
    <scope>NUCLEOTIDE SEQUENCE [LARGE SCALE GENOMIC DNA]</scope>
    <source>
        <strain evidence="2">STW2</strain>
    </source>
</reference>